<comment type="subcellular location">
    <subcellularLocation>
        <location evidence="1">Cytoplasm</location>
    </subcellularLocation>
</comment>
<feature type="compositionally biased region" description="Basic and acidic residues" evidence="5">
    <location>
        <begin position="74"/>
        <end position="87"/>
    </location>
</feature>
<dbReference type="Pfam" id="PF00612">
    <property type="entry name" value="IQ"/>
    <property type="match status" value="7"/>
</dbReference>
<sequence>MASVRRVQYRNTGNSRPDLRTVQEEEPNLRLGQNQILSRQNDAAIVIQSHYRGYRVRKLGMGLDVEDLESENGESEHLNDEREYPYDEDHEEAATVIQAHYRGFRARKELLDSGLLDSLSPPYEDSYTDDPYNHVATTIQSHNHCYKMRSNGKTSESQKVGIKTSQDSTMSLQAYRDEAATVIQSNYKGYRVRKQYQEYQDAAVTIQSNFRGYRVRNQLSNSTNTEPLGRRHQCEIKRESNSNVIEYAHVHGRHLTPSSQPGICVSSNSSRDARLHHGANVTSFRQDKQPKENKFSYNNPSSGKIFSKKETDEEKDVCPAEHYEVQFERKKTRKRINEEKNAATQIQASWRGHKVRGQMKAMKQAAAKIQSTYRGFRMRKMLLNGEYELDDIPNTVSFLNFETGLGDPISEDKEETWSRHTSKMSINPCLKMSKHPPKQNQTLAGNPDNRSGSGALECQVNKETSNFRQIKKVKFNPNDDYQVSATTLPFVDSLQYRQMSVPDVPTTHKTIESRKQYEGENTAASHIQASSKDNQTSKQLSKESVAATSIQSMFRGYKTRQELQGIEITGYCAGGPEIIEEEVGEVKIKKRNPTPPAATPIGNIQTNTGGKGIPNSRRAPVSIQVTRPSSQYDEYKEIPNRSRYSKHTSPSCKVTVKANVED</sequence>
<feature type="region of interest" description="Disordered" evidence="5">
    <location>
        <begin position="68"/>
        <end position="87"/>
    </location>
</feature>
<dbReference type="PANTHER" id="PTHR22706:SF1">
    <property type="entry name" value="ASSEMBLY FACTOR FOR SPINDLE MICROTUBULES"/>
    <property type="match status" value="1"/>
</dbReference>
<feature type="compositionally biased region" description="Polar residues" evidence="5">
    <location>
        <begin position="438"/>
        <end position="452"/>
    </location>
</feature>
<reference evidence="6 7" key="1">
    <citation type="submission" date="2019-01" db="EMBL/GenBank/DDBJ databases">
        <title>Draft Genome and Complete Hox-Cluster Characterization of the Sterlet Sturgeon (Acipenser ruthenus).</title>
        <authorList>
            <person name="Wei Q."/>
        </authorList>
    </citation>
    <scope>NUCLEOTIDE SEQUENCE [LARGE SCALE GENOMIC DNA]</scope>
    <source>
        <strain evidence="6">WHYD16114868_AA</strain>
        <tissue evidence="6">Blood</tissue>
    </source>
</reference>
<feature type="region of interest" description="Disordered" evidence="5">
    <location>
        <begin position="432"/>
        <end position="455"/>
    </location>
</feature>
<dbReference type="CDD" id="cd23767">
    <property type="entry name" value="IQCD"/>
    <property type="match status" value="7"/>
</dbReference>
<feature type="compositionally biased region" description="Polar residues" evidence="5">
    <location>
        <begin position="295"/>
        <end position="304"/>
    </location>
</feature>
<feature type="compositionally biased region" description="Basic and acidic residues" evidence="5">
    <location>
        <begin position="285"/>
        <end position="294"/>
    </location>
</feature>
<protein>
    <submittedName>
        <fullName evidence="6">Abnormal spindle-like microcephaly-associated protein-like</fullName>
    </submittedName>
</protein>
<dbReference type="GO" id="GO:0005737">
    <property type="term" value="C:cytoplasm"/>
    <property type="evidence" value="ECO:0007669"/>
    <property type="project" value="UniProtKB-SubCell"/>
</dbReference>
<dbReference type="GO" id="GO:0005516">
    <property type="term" value="F:calmodulin binding"/>
    <property type="evidence" value="ECO:0007669"/>
    <property type="project" value="UniProtKB-KW"/>
</dbReference>
<name>A0A444V7U5_ACIRT</name>
<gene>
    <name evidence="6" type="ORF">EOD39_15577</name>
</gene>
<dbReference type="InterPro" id="IPR000048">
    <property type="entry name" value="IQ_motif_EF-hand-BS"/>
</dbReference>
<evidence type="ECO:0000256" key="4">
    <source>
        <dbReference type="ARBA" id="ARBA00022860"/>
    </source>
</evidence>
<feature type="region of interest" description="Disordered" evidence="5">
    <location>
        <begin position="1"/>
        <end position="26"/>
    </location>
</feature>
<dbReference type="Gene3D" id="1.20.5.190">
    <property type="match status" value="5"/>
</dbReference>
<feature type="compositionally biased region" description="Polar residues" evidence="5">
    <location>
        <begin position="522"/>
        <end position="539"/>
    </location>
</feature>
<dbReference type="AlphaFoldDB" id="A0A444V7U5"/>
<evidence type="ECO:0000313" key="7">
    <source>
        <dbReference type="Proteomes" id="UP000289886"/>
    </source>
</evidence>
<dbReference type="InterPro" id="IPR051185">
    <property type="entry name" value="ASPM"/>
</dbReference>
<dbReference type="Proteomes" id="UP000289886">
    <property type="component" value="Unassembled WGS sequence"/>
</dbReference>
<keyword evidence="7" id="KW-1185">Reference proteome</keyword>
<dbReference type="SUPFAM" id="SSF52540">
    <property type="entry name" value="P-loop containing nucleoside triphosphate hydrolases"/>
    <property type="match status" value="3"/>
</dbReference>
<dbReference type="PANTHER" id="PTHR22706">
    <property type="entry name" value="ASSEMBLY FACTOR FOR SPINDLE MICROTUBULES"/>
    <property type="match status" value="1"/>
</dbReference>
<evidence type="ECO:0000313" key="6">
    <source>
        <dbReference type="EMBL" id="RXM96524.1"/>
    </source>
</evidence>
<keyword evidence="2" id="KW-0963">Cytoplasm</keyword>
<organism evidence="6 7">
    <name type="scientific">Acipenser ruthenus</name>
    <name type="common">Sterlet sturgeon</name>
    <dbReference type="NCBI Taxonomy" id="7906"/>
    <lineage>
        <taxon>Eukaryota</taxon>
        <taxon>Metazoa</taxon>
        <taxon>Chordata</taxon>
        <taxon>Craniata</taxon>
        <taxon>Vertebrata</taxon>
        <taxon>Euteleostomi</taxon>
        <taxon>Actinopterygii</taxon>
        <taxon>Chondrostei</taxon>
        <taxon>Acipenseriformes</taxon>
        <taxon>Acipenseridae</taxon>
        <taxon>Acipenser</taxon>
    </lineage>
</organism>
<dbReference type="InterPro" id="IPR027417">
    <property type="entry name" value="P-loop_NTPase"/>
</dbReference>
<dbReference type="SMART" id="SM00015">
    <property type="entry name" value="IQ"/>
    <property type="match status" value="7"/>
</dbReference>
<dbReference type="GO" id="GO:0000922">
    <property type="term" value="C:spindle pole"/>
    <property type="evidence" value="ECO:0007669"/>
    <property type="project" value="TreeGrafter"/>
</dbReference>
<comment type="caution">
    <text evidence="6">The sequence shown here is derived from an EMBL/GenBank/DDBJ whole genome shotgun (WGS) entry which is preliminary data.</text>
</comment>
<feature type="region of interest" description="Disordered" evidence="5">
    <location>
        <begin position="514"/>
        <end position="540"/>
    </location>
</feature>
<dbReference type="GO" id="GO:0007051">
    <property type="term" value="P:spindle organization"/>
    <property type="evidence" value="ECO:0007669"/>
    <property type="project" value="TreeGrafter"/>
</dbReference>
<dbReference type="FunFam" id="1.20.5.190:FF:000055">
    <property type="entry name" value="Putative microtubule-associated protein futsch"/>
    <property type="match status" value="2"/>
</dbReference>
<accession>A0A444V7U5</accession>
<evidence type="ECO:0000256" key="3">
    <source>
        <dbReference type="ARBA" id="ARBA00022737"/>
    </source>
</evidence>
<evidence type="ECO:0000256" key="5">
    <source>
        <dbReference type="SAM" id="MobiDB-lite"/>
    </source>
</evidence>
<dbReference type="EMBL" id="SCEB01001577">
    <property type="protein sequence ID" value="RXM96524.1"/>
    <property type="molecule type" value="Genomic_DNA"/>
</dbReference>
<keyword evidence="3" id="KW-0677">Repeat</keyword>
<evidence type="ECO:0000256" key="2">
    <source>
        <dbReference type="ARBA" id="ARBA00022490"/>
    </source>
</evidence>
<proteinExistence type="predicted"/>
<dbReference type="GO" id="GO:0051295">
    <property type="term" value="P:establishment of meiotic spindle localization"/>
    <property type="evidence" value="ECO:0007669"/>
    <property type="project" value="TreeGrafter"/>
</dbReference>
<feature type="region of interest" description="Disordered" evidence="5">
    <location>
        <begin position="281"/>
        <end position="306"/>
    </location>
</feature>
<feature type="region of interest" description="Disordered" evidence="5">
    <location>
        <begin position="591"/>
        <end position="621"/>
    </location>
</feature>
<evidence type="ECO:0000256" key="1">
    <source>
        <dbReference type="ARBA" id="ARBA00004496"/>
    </source>
</evidence>
<keyword evidence="4" id="KW-0112">Calmodulin-binding</keyword>
<dbReference type="GO" id="GO:0000278">
    <property type="term" value="P:mitotic cell cycle"/>
    <property type="evidence" value="ECO:0007669"/>
    <property type="project" value="TreeGrafter"/>
</dbReference>
<dbReference type="PROSITE" id="PS50096">
    <property type="entry name" value="IQ"/>
    <property type="match status" value="7"/>
</dbReference>